<dbReference type="EMBL" id="LT635759">
    <property type="protein sequence ID" value="SGZ54723.1"/>
    <property type="molecule type" value="Genomic_DNA"/>
</dbReference>
<dbReference type="InterPro" id="IPR050524">
    <property type="entry name" value="APC_YAT"/>
</dbReference>
<dbReference type="Gene3D" id="1.20.1740.10">
    <property type="entry name" value="Amino acid/polyamine transporter I"/>
    <property type="match status" value="1"/>
</dbReference>
<feature type="transmembrane region" description="Helical" evidence="6">
    <location>
        <begin position="240"/>
        <end position="260"/>
    </location>
</feature>
<keyword evidence="3 6" id="KW-0812">Transmembrane</keyword>
<dbReference type="PANTHER" id="PTHR43341">
    <property type="entry name" value="AMINO ACID PERMEASE"/>
    <property type="match status" value="1"/>
</dbReference>
<keyword evidence="9" id="KW-1185">Reference proteome</keyword>
<name>A0A1L0BTX8_9ASCO</name>
<dbReference type="AlphaFoldDB" id="A0A1L0BTX8"/>
<feature type="transmembrane region" description="Helical" evidence="6">
    <location>
        <begin position="418"/>
        <end position="435"/>
    </location>
</feature>
<feature type="transmembrane region" description="Helical" evidence="6">
    <location>
        <begin position="334"/>
        <end position="352"/>
    </location>
</feature>
<feature type="domain" description="Amino acid permease/ SLC12A" evidence="7">
    <location>
        <begin position="54"/>
        <end position="510"/>
    </location>
</feature>
<dbReference type="STRING" id="45354.A0A1L0BTX8"/>
<evidence type="ECO:0000259" key="7">
    <source>
        <dbReference type="Pfam" id="PF00324"/>
    </source>
</evidence>
<evidence type="ECO:0000256" key="2">
    <source>
        <dbReference type="ARBA" id="ARBA00006983"/>
    </source>
</evidence>
<feature type="transmembrane region" description="Helical" evidence="6">
    <location>
        <begin position="379"/>
        <end position="398"/>
    </location>
</feature>
<comment type="subcellular location">
    <subcellularLocation>
        <location evidence="1">Membrane</location>
        <topology evidence="1">Multi-pass membrane protein</topology>
    </subcellularLocation>
</comment>
<evidence type="ECO:0000313" key="8">
    <source>
        <dbReference type="EMBL" id="SGZ54723.1"/>
    </source>
</evidence>
<dbReference type="GO" id="GO:0015171">
    <property type="term" value="F:amino acid transmembrane transporter activity"/>
    <property type="evidence" value="ECO:0007669"/>
    <property type="project" value="TreeGrafter"/>
</dbReference>
<accession>A0A1L0BTX8</accession>
<comment type="similarity">
    <text evidence="2">Belongs to the amino acid-polyamine-organocation (APC) superfamily. YAT (TC 2.A.3.10) family.</text>
</comment>
<protein>
    <submittedName>
        <fullName evidence="8">CIC11C00000004677</fullName>
    </submittedName>
</protein>
<feature type="transmembrane region" description="Helical" evidence="6">
    <location>
        <begin position="194"/>
        <end position="215"/>
    </location>
</feature>
<proteinExistence type="inferred from homology"/>
<dbReference type="PIRSF" id="PIRSF006060">
    <property type="entry name" value="AA_transporter"/>
    <property type="match status" value="1"/>
</dbReference>
<feature type="transmembrane region" description="Helical" evidence="6">
    <location>
        <begin position="130"/>
        <end position="155"/>
    </location>
</feature>
<feature type="transmembrane region" description="Helical" evidence="6">
    <location>
        <begin position="85"/>
        <end position="109"/>
    </location>
</feature>
<dbReference type="PANTHER" id="PTHR43341:SF18">
    <property type="entry name" value="AMINO ACID PERMEASE_ SLC12A DOMAIN-CONTAINING PROTEIN"/>
    <property type="match status" value="1"/>
</dbReference>
<evidence type="ECO:0000256" key="4">
    <source>
        <dbReference type="ARBA" id="ARBA00022989"/>
    </source>
</evidence>
<dbReference type="Proteomes" id="UP000182334">
    <property type="component" value="Chromosome IV"/>
</dbReference>
<evidence type="ECO:0000256" key="3">
    <source>
        <dbReference type="ARBA" id="ARBA00022692"/>
    </source>
</evidence>
<feature type="transmembrane region" description="Helical" evidence="6">
    <location>
        <begin position="281"/>
        <end position="302"/>
    </location>
</feature>
<feature type="transmembrane region" description="Helical" evidence="6">
    <location>
        <begin position="161"/>
        <end position="182"/>
    </location>
</feature>
<gene>
    <name evidence="8" type="ORF">SAMEA4029010_CIC11G00000004677</name>
</gene>
<organism evidence="8 9">
    <name type="scientific">Sungouiella intermedia</name>
    <dbReference type="NCBI Taxonomy" id="45354"/>
    <lineage>
        <taxon>Eukaryota</taxon>
        <taxon>Fungi</taxon>
        <taxon>Dikarya</taxon>
        <taxon>Ascomycota</taxon>
        <taxon>Saccharomycotina</taxon>
        <taxon>Pichiomycetes</taxon>
        <taxon>Metschnikowiaceae</taxon>
        <taxon>Sungouiella</taxon>
    </lineage>
</organism>
<feature type="transmembrane region" description="Helical" evidence="6">
    <location>
        <begin position="57"/>
        <end position="79"/>
    </location>
</feature>
<dbReference type="Pfam" id="PF00324">
    <property type="entry name" value="AA_permease"/>
    <property type="match status" value="1"/>
</dbReference>
<feature type="transmembrane region" description="Helical" evidence="6">
    <location>
        <begin position="482"/>
        <end position="502"/>
    </location>
</feature>
<reference evidence="8 9" key="1">
    <citation type="submission" date="2016-10" db="EMBL/GenBank/DDBJ databases">
        <authorList>
            <person name="de Groot N.N."/>
        </authorList>
    </citation>
    <scope>NUCLEOTIDE SEQUENCE [LARGE SCALE GENOMIC DNA]</scope>
    <source>
        <strain evidence="8 9">CBS 141442</strain>
    </source>
</reference>
<sequence length="547" mass="60342">MTVTTSGKSLDINYDEDKKVQSLNEVVAIESTHSGVDEIFGEEKRLNRGLKQRHIQMLALVGVFGTGLFLSSGSTLYLTGNVGMLISYLFVGTLVGLNQLANIELSCFVPLTSATVRQTEHFVDESYGFALGWIQVYSGLMPGELAATAVVMHYWSDLNPAVWLSVFLVIIVALNSYSIRFYGEVEFAFGCLKILLIAGLIILSIVIDLGGVPHIDRIGFRYWKDSPFKPKYKLGSAGKFLAWWKASGSTIYAFGGISSISFFGGETRNPRRAIYIAGKRIFYRVFLLYILTVFGLTLILSANDSAIASPTGDATGSPFVIAIKRAGIKGLPSVVNALVLSSAFSAANLALVQTSRNLFALASKGQAPRIFLKTNSRGLPYYGVILAGLFMPLSYMSVSSGSATVFGWFQSLTSSNLLLGWISISLAHIGLQRALKAQGYTRDDLPYKMPFAHVGAYILLFFFVILLLTGGFPNFMKGRFEISSFFSSYFSIAYFAVFYTFWKVWKRTKFIAPADVDLQSLFLKVEETPEPPPQPLRGWKYLTLLWS</sequence>
<dbReference type="OrthoDB" id="3900342at2759"/>
<keyword evidence="5 6" id="KW-0472">Membrane</keyword>
<feature type="transmembrane region" description="Helical" evidence="6">
    <location>
        <begin position="456"/>
        <end position="476"/>
    </location>
</feature>
<evidence type="ECO:0000256" key="1">
    <source>
        <dbReference type="ARBA" id="ARBA00004141"/>
    </source>
</evidence>
<keyword evidence="4 6" id="KW-1133">Transmembrane helix</keyword>
<evidence type="ECO:0000313" key="9">
    <source>
        <dbReference type="Proteomes" id="UP000182334"/>
    </source>
</evidence>
<dbReference type="GO" id="GO:0016020">
    <property type="term" value="C:membrane"/>
    <property type="evidence" value="ECO:0007669"/>
    <property type="project" value="UniProtKB-SubCell"/>
</dbReference>
<evidence type="ECO:0000256" key="6">
    <source>
        <dbReference type="SAM" id="Phobius"/>
    </source>
</evidence>
<dbReference type="InterPro" id="IPR004841">
    <property type="entry name" value="AA-permease/SLC12A_dom"/>
</dbReference>
<evidence type="ECO:0000256" key="5">
    <source>
        <dbReference type="ARBA" id="ARBA00023136"/>
    </source>
</evidence>